<gene>
    <name evidence="2" type="ORF">N47_J00140</name>
</gene>
<organism evidence="2">
    <name type="scientific">uncultured Desulfobacterium sp</name>
    <dbReference type="NCBI Taxonomy" id="201089"/>
    <lineage>
        <taxon>Bacteria</taxon>
        <taxon>Pseudomonadati</taxon>
        <taxon>Thermodesulfobacteriota</taxon>
        <taxon>Desulfobacteria</taxon>
        <taxon>Desulfobacterales</taxon>
        <taxon>Desulfobacteriaceae</taxon>
        <taxon>Desulfobacterium</taxon>
        <taxon>environmental samples</taxon>
    </lineage>
</organism>
<reference evidence="2" key="1">
    <citation type="journal article" date="2011" name="Environ. Microbiol.">
        <title>Genomic insights into the metabolic potential of the polycyclic aromatic hydrocarbon degrading sulfate-reducing Deltaproteobacterium N47.</title>
        <authorList>
            <person name="Bergmann F."/>
            <person name="Selesi D."/>
            <person name="Weinmaier T."/>
            <person name="Tischler P."/>
            <person name="Rattei T."/>
            <person name="Meckenstock R.U."/>
        </authorList>
    </citation>
    <scope>NUCLEOTIDE SEQUENCE</scope>
</reference>
<feature type="domain" description="Plasmid pRiA4b Orf3-like" evidence="1">
    <location>
        <begin position="9"/>
        <end position="176"/>
    </location>
</feature>
<dbReference type="AlphaFoldDB" id="E1YEN9"/>
<sequence>MPQLSSVSVYQFKVTLRDSKPPIWRRIQVRSDTTLYKLHHTLQVVMGWSDYHLHQFVIHGVYYGTPDPEFDFEVKNEKRVKLNQVISGEKEKFVYEYDFGDSWKHVILLEKILPLDQEVAYPICLAGKRACPPEDCGGIWGYYDFLEAIQDPKHPEHDEMLEWVGGSFDPEEFDLDAINEEVKA</sequence>
<dbReference type="SUPFAM" id="SSF159941">
    <property type="entry name" value="MM3350-like"/>
    <property type="match status" value="1"/>
</dbReference>
<dbReference type="PANTHER" id="PTHR41878:SF1">
    <property type="entry name" value="TNPR PROTEIN"/>
    <property type="match status" value="1"/>
</dbReference>
<proteinExistence type="predicted"/>
<dbReference type="PANTHER" id="PTHR41878">
    <property type="entry name" value="LEXA REPRESSOR-RELATED"/>
    <property type="match status" value="1"/>
</dbReference>
<protein>
    <recommendedName>
        <fullName evidence="1">Plasmid pRiA4b Orf3-like domain-containing protein</fullName>
    </recommendedName>
</protein>
<dbReference type="Gene3D" id="3.10.290.30">
    <property type="entry name" value="MM3350-like"/>
    <property type="match status" value="1"/>
</dbReference>
<dbReference type="InterPro" id="IPR012912">
    <property type="entry name" value="Plasmid_pRiA4b_Orf3-like"/>
</dbReference>
<evidence type="ECO:0000313" key="2">
    <source>
        <dbReference type="EMBL" id="CBX29033.1"/>
    </source>
</evidence>
<evidence type="ECO:0000259" key="1">
    <source>
        <dbReference type="Pfam" id="PF07929"/>
    </source>
</evidence>
<dbReference type="Pfam" id="PF07929">
    <property type="entry name" value="PRiA4_ORF3"/>
    <property type="match status" value="1"/>
</dbReference>
<dbReference type="InterPro" id="IPR024047">
    <property type="entry name" value="MM3350-like_sf"/>
</dbReference>
<dbReference type="EMBL" id="FR695872">
    <property type="protein sequence ID" value="CBX29033.1"/>
    <property type="molecule type" value="Genomic_DNA"/>
</dbReference>
<name>E1YEN9_9BACT</name>
<accession>E1YEN9</accession>